<dbReference type="InterPro" id="IPR029044">
    <property type="entry name" value="Nucleotide-diphossugar_trans"/>
</dbReference>
<evidence type="ECO:0000256" key="1">
    <source>
        <dbReference type="ARBA" id="ARBA00004236"/>
    </source>
</evidence>
<dbReference type="AlphaFoldDB" id="A0AAE2SA72"/>
<dbReference type="GO" id="GO:0016757">
    <property type="term" value="F:glycosyltransferase activity"/>
    <property type="evidence" value="ECO:0007669"/>
    <property type="project" value="UniProtKB-KW"/>
</dbReference>
<evidence type="ECO:0000256" key="3">
    <source>
        <dbReference type="ARBA" id="ARBA00022676"/>
    </source>
</evidence>
<evidence type="ECO:0000256" key="5">
    <source>
        <dbReference type="ARBA" id="ARBA00023136"/>
    </source>
</evidence>
<feature type="transmembrane region" description="Helical" evidence="6">
    <location>
        <begin position="324"/>
        <end position="348"/>
    </location>
</feature>
<keyword evidence="6" id="KW-1133">Transmembrane helix</keyword>
<organism evidence="8 9">
    <name type="scientific">Oceaniferula flava</name>
    <dbReference type="NCBI Taxonomy" id="2800421"/>
    <lineage>
        <taxon>Bacteria</taxon>
        <taxon>Pseudomonadati</taxon>
        <taxon>Verrucomicrobiota</taxon>
        <taxon>Verrucomicrobiia</taxon>
        <taxon>Verrucomicrobiales</taxon>
        <taxon>Verrucomicrobiaceae</taxon>
        <taxon>Oceaniferula</taxon>
    </lineage>
</organism>
<dbReference type="InterPro" id="IPR001173">
    <property type="entry name" value="Glyco_trans_2-like"/>
</dbReference>
<evidence type="ECO:0000256" key="2">
    <source>
        <dbReference type="ARBA" id="ARBA00022475"/>
    </source>
</evidence>
<comment type="subcellular location">
    <subcellularLocation>
        <location evidence="1">Cell membrane</location>
    </subcellularLocation>
</comment>
<evidence type="ECO:0000313" key="9">
    <source>
        <dbReference type="Proteomes" id="UP000634206"/>
    </source>
</evidence>
<comment type="caution">
    <text evidence="8">The sequence shown here is derived from an EMBL/GenBank/DDBJ whole genome shotgun (WGS) entry which is preliminary data.</text>
</comment>
<keyword evidence="6" id="KW-0812">Transmembrane</keyword>
<keyword evidence="9" id="KW-1185">Reference proteome</keyword>
<dbReference type="SUPFAM" id="SSF53448">
    <property type="entry name" value="Nucleotide-diphospho-sugar transferases"/>
    <property type="match status" value="1"/>
</dbReference>
<sequence>MLLLIPIISLLCAPAIWVIFGRPRYVPIWGKAPCRPISVIIPARDEEKNIHTLLTSLNELSVKAHEVIVVNDGSTDRTAEIARDLGAMVFDSKPLPTDWKGKPWACQQGAELATGEWLLFLDADTRLEPKAIAQLRHLTDHENHVFSICPWHTVKRPYEQLSAFFNLLMVVGMNAFSLDRKSIDDTRLVGQCILIPSSIYRECGGHASVRGEILENYQLSKVLKSMGIKRCCYLGKNSVTMRMFPGGLIELWRSWKKGFISGAAEVPGMTIFWTSLWITGMVTATVALALVAAEQTPLFLTLSASAYLIHAMQCWIVFRRVGSFAWYNALLFPVSLIFYHLLFFTAIIDQKRGKTTQWKGREVS</sequence>
<dbReference type="RefSeq" id="WP_309489234.1">
    <property type="nucleotide sequence ID" value="NZ_JAENIG010000003.1"/>
</dbReference>
<dbReference type="PANTHER" id="PTHR43646">
    <property type="entry name" value="GLYCOSYLTRANSFERASE"/>
    <property type="match status" value="1"/>
</dbReference>
<evidence type="ECO:0000313" key="8">
    <source>
        <dbReference type="EMBL" id="MBK1854628.1"/>
    </source>
</evidence>
<feature type="transmembrane region" description="Helical" evidence="6">
    <location>
        <begin position="298"/>
        <end position="318"/>
    </location>
</feature>
<dbReference type="Pfam" id="PF00535">
    <property type="entry name" value="Glycos_transf_2"/>
    <property type="match status" value="1"/>
</dbReference>
<evidence type="ECO:0000259" key="7">
    <source>
        <dbReference type="Pfam" id="PF00535"/>
    </source>
</evidence>
<name>A0AAE2SA72_9BACT</name>
<keyword evidence="4" id="KW-0808">Transferase</keyword>
<keyword evidence="5 6" id="KW-0472">Membrane</keyword>
<gene>
    <name evidence="8" type="ORF">JIN83_06635</name>
</gene>
<proteinExistence type="predicted"/>
<feature type="transmembrane region" description="Helical" evidence="6">
    <location>
        <begin position="271"/>
        <end position="291"/>
    </location>
</feature>
<accession>A0AAE2SA72</accession>
<feature type="domain" description="Glycosyltransferase 2-like" evidence="7">
    <location>
        <begin position="38"/>
        <end position="152"/>
    </location>
</feature>
<evidence type="ECO:0000256" key="6">
    <source>
        <dbReference type="SAM" id="Phobius"/>
    </source>
</evidence>
<dbReference type="EMBL" id="JAENIG010000003">
    <property type="protein sequence ID" value="MBK1854628.1"/>
    <property type="molecule type" value="Genomic_DNA"/>
</dbReference>
<dbReference type="Gene3D" id="3.90.550.10">
    <property type="entry name" value="Spore Coat Polysaccharide Biosynthesis Protein SpsA, Chain A"/>
    <property type="match status" value="1"/>
</dbReference>
<dbReference type="GO" id="GO:0005886">
    <property type="term" value="C:plasma membrane"/>
    <property type="evidence" value="ECO:0007669"/>
    <property type="project" value="UniProtKB-SubCell"/>
</dbReference>
<dbReference type="PANTHER" id="PTHR43646:SF2">
    <property type="entry name" value="GLYCOSYLTRANSFERASE 2-LIKE DOMAIN-CONTAINING PROTEIN"/>
    <property type="match status" value="1"/>
</dbReference>
<keyword evidence="3" id="KW-0328">Glycosyltransferase</keyword>
<reference evidence="8" key="1">
    <citation type="submission" date="2021-01" db="EMBL/GenBank/DDBJ databases">
        <title>Modified the classification status of verrucomicrobia.</title>
        <authorList>
            <person name="Feng X."/>
        </authorList>
    </citation>
    <scope>NUCLEOTIDE SEQUENCE</scope>
    <source>
        <strain evidence="8">5K15</strain>
    </source>
</reference>
<protein>
    <submittedName>
        <fullName evidence="8">Glycosyltransferase</fullName>
    </submittedName>
</protein>
<keyword evidence="2" id="KW-1003">Cell membrane</keyword>
<evidence type="ECO:0000256" key="4">
    <source>
        <dbReference type="ARBA" id="ARBA00022679"/>
    </source>
</evidence>
<dbReference type="Proteomes" id="UP000634206">
    <property type="component" value="Unassembled WGS sequence"/>
</dbReference>